<name>A0A7J7G637_CAMSI</name>
<keyword evidence="3" id="KW-1185">Reference proteome</keyword>
<dbReference type="Proteomes" id="UP000593564">
    <property type="component" value="Unassembled WGS sequence"/>
</dbReference>
<dbReference type="AlphaFoldDB" id="A0A7J7G637"/>
<organism evidence="2 3">
    <name type="scientific">Camellia sinensis</name>
    <name type="common">Tea plant</name>
    <name type="synonym">Thea sinensis</name>
    <dbReference type="NCBI Taxonomy" id="4442"/>
    <lineage>
        <taxon>Eukaryota</taxon>
        <taxon>Viridiplantae</taxon>
        <taxon>Streptophyta</taxon>
        <taxon>Embryophyta</taxon>
        <taxon>Tracheophyta</taxon>
        <taxon>Spermatophyta</taxon>
        <taxon>Magnoliopsida</taxon>
        <taxon>eudicotyledons</taxon>
        <taxon>Gunneridae</taxon>
        <taxon>Pentapetalae</taxon>
        <taxon>asterids</taxon>
        <taxon>Ericales</taxon>
        <taxon>Theaceae</taxon>
        <taxon>Camellia</taxon>
    </lineage>
</organism>
<dbReference type="InterPro" id="IPR038975">
    <property type="entry name" value="THNL"/>
</dbReference>
<evidence type="ECO:0008006" key="4">
    <source>
        <dbReference type="Google" id="ProtNLM"/>
    </source>
</evidence>
<reference evidence="2 3" key="2">
    <citation type="submission" date="2020-07" db="EMBL/GenBank/DDBJ databases">
        <title>Genome assembly of wild tea tree DASZ reveals pedigree and selection history of tea varieties.</title>
        <authorList>
            <person name="Zhang W."/>
        </authorList>
    </citation>
    <scope>NUCLEOTIDE SEQUENCE [LARGE SCALE GENOMIC DNA]</scope>
    <source>
        <strain evidence="3">cv. G240</strain>
        <tissue evidence="2">Leaf</tissue>
    </source>
</reference>
<comment type="caution">
    <text evidence="2">The sequence shown here is derived from an EMBL/GenBank/DDBJ whole genome shotgun (WGS) entry which is preliminary data.</text>
</comment>
<dbReference type="PANTHER" id="PTHR36312">
    <property type="entry name" value="THIONIN-LIKE PROTEIN 1"/>
    <property type="match status" value="1"/>
</dbReference>
<feature type="chain" id="PRO_5029496926" description="Thionin-like protein 2" evidence="1">
    <location>
        <begin position="32"/>
        <end position="126"/>
    </location>
</feature>
<evidence type="ECO:0000313" key="2">
    <source>
        <dbReference type="EMBL" id="KAF5936183.1"/>
    </source>
</evidence>
<dbReference type="PANTHER" id="PTHR36312:SF2">
    <property type="entry name" value="THIONIN-LIKE PROTEIN"/>
    <property type="match status" value="1"/>
</dbReference>
<gene>
    <name evidence="2" type="ORF">HYC85_027312</name>
</gene>
<protein>
    <recommendedName>
        <fullName evidence="4">Thionin-like protein 2</fullName>
    </recommendedName>
</protein>
<reference evidence="3" key="1">
    <citation type="journal article" date="2020" name="Nat. Commun.">
        <title>Genome assembly of wild tea tree DASZ reveals pedigree and selection history of tea varieties.</title>
        <authorList>
            <person name="Zhang W."/>
            <person name="Zhang Y."/>
            <person name="Qiu H."/>
            <person name="Guo Y."/>
            <person name="Wan H."/>
            <person name="Zhang X."/>
            <person name="Scossa F."/>
            <person name="Alseekh S."/>
            <person name="Zhang Q."/>
            <person name="Wang P."/>
            <person name="Xu L."/>
            <person name="Schmidt M.H."/>
            <person name="Jia X."/>
            <person name="Li D."/>
            <person name="Zhu A."/>
            <person name="Guo F."/>
            <person name="Chen W."/>
            <person name="Ni D."/>
            <person name="Usadel B."/>
            <person name="Fernie A.R."/>
            <person name="Wen W."/>
        </authorList>
    </citation>
    <scope>NUCLEOTIDE SEQUENCE [LARGE SCALE GENOMIC DNA]</scope>
    <source>
        <strain evidence="3">cv. G240</strain>
    </source>
</reference>
<sequence>MERSKKIISGKVWGVIVLVGLISVMAQQAKALGVREAYGCWGGCYNECILQSGMANSERLPCYLKCLGSCISLPLSVSASSDKTGYQYYCQLGCSMDQCIRFSSDGGKMEGCLENCSTKICNIKNV</sequence>
<evidence type="ECO:0000256" key="1">
    <source>
        <dbReference type="SAM" id="SignalP"/>
    </source>
</evidence>
<accession>A0A7J7G637</accession>
<proteinExistence type="predicted"/>
<keyword evidence="1" id="KW-0732">Signal</keyword>
<evidence type="ECO:0000313" key="3">
    <source>
        <dbReference type="Proteomes" id="UP000593564"/>
    </source>
</evidence>
<feature type="signal peptide" evidence="1">
    <location>
        <begin position="1"/>
        <end position="31"/>
    </location>
</feature>
<dbReference type="EMBL" id="JACBKZ010000013">
    <property type="protein sequence ID" value="KAF5936183.1"/>
    <property type="molecule type" value="Genomic_DNA"/>
</dbReference>